<proteinExistence type="predicted"/>
<protein>
    <submittedName>
        <fullName evidence="1">Uncharacterized protein</fullName>
    </submittedName>
</protein>
<name>A0ABV2K328_SPOPS</name>
<dbReference type="EMBL" id="JBEPME010000001">
    <property type="protein sequence ID" value="MET3655015.1"/>
    <property type="molecule type" value="Genomic_DNA"/>
</dbReference>
<accession>A0ABV2K328</accession>
<keyword evidence="2" id="KW-1185">Reference proteome</keyword>
<dbReference type="RefSeq" id="WP_067213630.1">
    <property type="nucleotide sequence ID" value="NZ_CP014616.1"/>
</dbReference>
<reference evidence="1 2" key="1">
    <citation type="submission" date="2024-06" db="EMBL/GenBank/DDBJ databases">
        <title>Sorghum-associated microbial communities from plants grown in Nebraska, USA.</title>
        <authorList>
            <person name="Schachtman D."/>
        </authorList>
    </citation>
    <scope>NUCLEOTIDE SEQUENCE [LARGE SCALE GENOMIC DNA]</scope>
    <source>
        <strain evidence="1 2">1288</strain>
    </source>
</reference>
<comment type="caution">
    <text evidence="1">The sequence shown here is derived from an EMBL/GenBank/DDBJ whole genome shotgun (WGS) entry which is preliminary data.</text>
</comment>
<evidence type="ECO:0000313" key="1">
    <source>
        <dbReference type="EMBL" id="MET3655015.1"/>
    </source>
</evidence>
<evidence type="ECO:0000313" key="2">
    <source>
        <dbReference type="Proteomes" id="UP001549104"/>
    </source>
</evidence>
<organism evidence="1 2">
    <name type="scientific">Sporosarcina psychrophila</name>
    <name type="common">Bacillus psychrophilus</name>
    <dbReference type="NCBI Taxonomy" id="1476"/>
    <lineage>
        <taxon>Bacteria</taxon>
        <taxon>Bacillati</taxon>
        <taxon>Bacillota</taxon>
        <taxon>Bacilli</taxon>
        <taxon>Bacillales</taxon>
        <taxon>Caryophanaceae</taxon>
        <taxon>Sporosarcina</taxon>
    </lineage>
</organism>
<gene>
    <name evidence="1" type="ORF">ABIC55_000099</name>
</gene>
<dbReference type="Proteomes" id="UP001549104">
    <property type="component" value="Unassembled WGS sequence"/>
</dbReference>
<sequence>MIENFNVRKEIFEDTQYETLHFELTLDGKEYQGHYKDEEVNWFQMQPDQENHLMKLEDLEAEVKKRLREWEEQ</sequence>